<evidence type="ECO:0000313" key="1">
    <source>
        <dbReference type="EMBL" id="OGK73729.1"/>
    </source>
</evidence>
<comment type="caution">
    <text evidence="1">The sequence shown here is derived from an EMBL/GenBank/DDBJ whole genome shotgun (WGS) entry which is preliminary data.</text>
</comment>
<dbReference type="Proteomes" id="UP000177050">
    <property type="component" value="Unassembled WGS sequence"/>
</dbReference>
<dbReference type="AlphaFoldDB" id="A0A1F7L0W1"/>
<sequence length="373" mass="44110">MKVLHCPYNIAGNPSHLSNAEKEQGLESHTLSFENKYGFKSDFTIESQNIFLFEIQRWFWLFRALLQYDIINFNFGSTLMPDWRSTQKWNSNHYVQLLRKVYIKLFTLKDLFLLKLFNKKIIVTFQGDDIRQADYCKKNYKITFANDVSKNYYLKGSDDYKRWIVAQFEKHADILYSLNPDLLNLLPARAKFLPYTNINPDSWKSLDTNRNKKNNETTIVHAPTDRSVKGTKYIVDAIDKLKREGLKFNFILVENMTREKAKKIYMKSDILVDQLLAGWYGGLAVELMALGKPVIAYIRNEDLKFVPEQMRKELPVINATPQTIYLVLKEYITTKKNKLESIGRRGRRYVKRWHNSYRIANQLIKEYNKTYIT</sequence>
<dbReference type="Gene3D" id="3.40.50.2000">
    <property type="entry name" value="Glycogen Phosphorylase B"/>
    <property type="match status" value="1"/>
</dbReference>
<protein>
    <recommendedName>
        <fullName evidence="3">Glycosyl transferase family 1 domain-containing protein</fullName>
    </recommendedName>
</protein>
<reference evidence="1 2" key="1">
    <citation type="journal article" date="2016" name="Nat. Commun.">
        <title>Thousands of microbial genomes shed light on interconnected biogeochemical processes in an aquifer system.</title>
        <authorList>
            <person name="Anantharaman K."/>
            <person name="Brown C.T."/>
            <person name="Hug L.A."/>
            <person name="Sharon I."/>
            <person name="Castelle C.J."/>
            <person name="Probst A.J."/>
            <person name="Thomas B.C."/>
            <person name="Singh A."/>
            <person name="Wilkins M.J."/>
            <person name="Karaoz U."/>
            <person name="Brodie E.L."/>
            <person name="Williams K.H."/>
            <person name="Hubbard S.S."/>
            <person name="Banfield J.F."/>
        </authorList>
    </citation>
    <scope>NUCLEOTIDE SEQUENCE [LARGE SCALE GENOMIC DNA]</scope>
</reference>
<proteinExistence type="predicted"/>
<name>A0A1F7L0W1_9BACT</name>
<organism evidence="1 2">
    <name type="scientific">Candidatus Roizmanbacteria bacterium RIFOXYD1_FULL_38_12</name>
    <dbReference type="NCBI Taxonomy" id="1802093"/>
    <lineage>
        <taxon>Bacteria</taxon>
        <taxon>Candidatus Roizmaniibacteriota</taxon>
    </lineage>
</organism>
<evidence type="ECO:0000313" key="2">
    <source>
        <dbReference type="Proteomes" id="UP000177050"/>
    </source>
</evidence>
<evidence type="ECO:0008006" key="3">
    <source>
        <dbReference type="Google" id="ProtNLM"/>
    </source>
</evidence>
<gene>
    <name evidence="1" type="ORF">A3K52_03005</name>
</gene>
<accession>A0A1F7L0W1</accession>
<dbReference type="EMBL" id="MGBR01000001">
    <property type="protein sequence ID" value="OGK73729.1"/>
    <property type="molecule type" value="Genomic_DNA"/>
</dbReference>
<dbReference type="SUPFAM" id="SSF53756">
    <property type="entry name" value="UDP-Glycosyltransferase/glycogen phosphorylase"/>
    <property type="match status" value="1"/>
</dbReference>
<dbReference type="CDD" id="cd01635">
    <property type="entry name" value="Glycosyltransferase_GTB-type"/>
    <property type="match status" value="1"/>
</dbReference>